<dbReference type="Proteomes" id="UP000287033">
    <property type="component" value="Unassembled WGS sequence"/>
</dbReference>
<gene>
    <name evidence="2" type="ORF">chiPu_0026683</name>
</gene>
<dbReference type="AlphaFoldDB" id="A0A401TIU4"/>
<evidence type="ECO:0000313" key="2">
    <source>
        <dbReference type="EMBL" id="GCC42547.1"/>
    </source>
</evidence>
<feature type="region of interest" description="Disordered" evidence="1">
    <location>
        <begin position="1"/>
        <end position="26"/>
    </location>
</feature>
<reference evidence="2 3" key="1">
    <citation type="journal article" date="2018" name="Nat. Ecol. Evol.">
        <title>Shark genomes provide insights into elasmobranch evolution and the origin of vertebrates.</title>
        <authorList>
            <person name="Hara Y"/>
            <person name="Yamaguchi K"/>
            <person name="Onimaru K"/>
            <person name="Kadota M"/>
            <person name="Koyanagi M"/>
            <person name="Keeley SD"/>
            <person name="Tatsumi K"/>
            <person name="Tanaka K"/>
            <person name="Motone F"/>
            <person name="Kageyama Y"/>
            <person name="Nozu R"/>
            <person name="Adachi N"/>
            <person name="Nishimura O"/>
            <person name="Nakagawa R"/>
            <person name="Tanegashima C"/>
            <person name="Kiyatake I"/>
            <person name="Matsumoto R"/>
            <person name="Murakumo K"/>
            <person name="Nishida K"/>
            <person name="Terakita A"/>
            <person name="Kuratani S"/>
            <person name="Sato K"/>
            <person name="Hyodo S Kuraku.S."/>
        </authorList>
    </citation>
    <scope>NUCLEOTIDE SEQUENCE [LARGE SCALE GENOMIC DNA]</scope>
</reference>
<feature type="compositionally biased region" description="Low complexity" evidence="1">
    <location>
        <begin position="1"/>
        <end position="18"/>
    </location>
</feature>
<comment type="caution">
    <text evidence="2">The sequence shown here is derived from an EMBL/GenBank/DDBJ whole genome shotgun (WGS) entry which is preliminary data.</text>
</comment>
<name>A0A401TIU4_CHIPU</name>
<sequence>MHRAARGQAGAALGGPAANTCSFKPNNTKKINKKRVHMQHPGISRQLGHWLEDRRSAAGLPVTSSTSIGRVARRSGESPPTAGGSAALLEEDDVGQDQRAHVFGGPPLVMQTTGGQGEGFPLDGRGAHQGDVAGQQTIKKADARPLALRANG</sequence>
<evidence type="ECO:0000313" key="3">
    <source>
        <dbReference type="Proteomes" id="UP000287033"/>
    </source>
</evidence>
<organism evidence="2 3">
    <name type="scientific">Chiloscyllium punctatum</name>
    <name type="common">Brownbanded bambooshark</name>
    <name type="synonym">Hemiscyllium punctatum</name>
    <dbReference type="NCBI Taxonomy" id="137246"/>
    <lineage>
        <taxon>Eukaryota</taxon>
        <taxon>Metazoa</taxon>
        <taxon>Chordata</taxon>
        <taxon>Craniata</taxon>
        <taxon>Vertebrata</taxon>
        <taxon>Chondrichthyes</taxon>
        <taxon>Elasmobranchii</taxon>
        <taxon>Galeomorphii</taxon>
        <taxon>Galeoidea</taxon>
        <taxon>Orectolobiformes</taxon>
        <taxon>Hemiscylliidae</taxon>
        <taxon>Chiloscyllium</taxon>
    </lineage>
</organism>
<feature type="region of interest" description="Disordered" evidence="1">
    <location>
        <begin position="58"/>
        <end position="152"/>
    </location>
</feature>
<dbReference type="EMBL" id="BEZZ01085312">
    <property type="protein sequence ID" value="GCC42547.1"/>
    <property type="molecule type" value="Genomic_DNA"/>
</dbReference>
<accession>A0A401TIU4</accession>
<keyword evidence="3" id="KW-1185">Reference proteome</keyword>
<protein>
    <submittedName>
        <fullName evidence="2">Uncharacterized protein</fullName>
    </submittedName>
</protein>
<proteinExistence type="predicted"/>
<evidence type="ECO:0000256" key="1">
    <source>
        <dbReference type="SAM" id="MobiDB-lite"/>
    </source>
</evidence>